<dbReference type="SUPFAM" id="SSF53720">
    <property type="entry name" value="ALDH-like"/>
    <property type="match status" value="1"/>
</dbReference>
<accession>A0A561E3R6</accession>
<evidence type="ECO:0000259" key="5">
    <source>
        <dbReference type="Pfam" id="PF00171"/>
    </source>
</evidence>
<dbReference type="PANTHER" id="PTHR42991">
    <property type="entry name" value="ALDEHYDE DEHYDROGENASE"/>
    <property type="match status" value="1"/>
</dbReference>
<protein>
    <submittedName>
        <fullName evidence="6">Glyceraldehyde-3-phosphate dehydrogenase (NADP+)</fullName>
    </submittedName>
</protein>
<gene>
    <name evidence="6" type="ORF">BKA23_2611</name>
</gene>
<keyword evidence="7" id="KW-1185">Reference proteome</keyword>
<name>A0A561E3R6_9MICO</name>
<dbReference type="InterPro" id="IPR016163">
    <property type="entry name" value="Ald_DH_C"/>
</dbReference>
<feature type="domain" description="Aldehyde dehydrogenase" evidence="5">
    <location>
        <begin position="32"/>
        <end position="478"/>
    </location>
</feature>
<dbReference type="RefSeq" id="WP_211841717.1">
    <property type="nucleotide sequence ID" value="NZ_VIVQ01000002.1"/>
</dbReference>
<proteinExistence type="inferred from homology"/>
<organism evidence="6 7">
    <name type="scientific">Rudaeicoccus suwonensis</name>
    <dbReference type="NCBI Taxonomy" id="657409"/>
    <lineage>
        <taxon>Bacteria</taxon>
        <taxon>Bacillati</taxon>
        <taxon>Actinomycetota</taxon>
        <taxon>Actinomycetes</taxon>
        <taxon>Micrococcales</taxon>
        <taxon>Dermacoccaceae</taxon>
        <taxon>Rudaeicoccus</taxon>
    </lineage>
</organism>
<evidence type="ECO:0000256" key="3">
    <source>
        <dbReference type="PROSITE-ProRule" id="PRU10007"/>
    </source>
</evidence>
<dbReference type="InterPro" id="IPR015590">
    <property type="entry name" value="Aldehyde_DH_dom"/>
</dbReference>
<evidence type="ECO:0000313" key="7">
    <source>
        <dbReference type="Proteomes" id="UP000318297"/>
    </source>
</evidence>
<dbReference type="InterPro" id="IPR029510">
    <property type="entry name" value="Ald_DH_CS_GLU"/>
</dbReference>
<dbReference type="Gene3D" id="3.40.605.10">
    <property type="entry name" value="Aldehyde Dehydrogenase, Chain A, domain 1"/>
    <property type="match status" value="1"/>
</dbReference>
<evidence type="ECO:0000313" key="6">
    <source>
        <dbReference type="EMBL" id="TWE10257.1"/>
    </source>
</evidence>
<dbReference type="PANTHER" id="PTHR42991:SF1">
    <property type="entry name" value="ALDEHYDE DEHYDROGENASE"/>
    <property type="match status" value="1"/>
</dbReference>
<dbReference type="InterPro" id="IPR016162">
    <property type="entry name" value="Ald_DH_N"/>
</dbReference>
<keyword evidence="2 4" id="KW-0560">Oxidoreductase</keyword>
<dbReference type="Gene3D" id="3.40.309.10">
    <property type="entry name" value="Aldehyde Dehydrogenase, Chain A, domain 2"/>
    <property type="match status" value="1"/>
</dbReference>
<dbReference type="GO" id="GO:0008911">
    <property type="term" value="F:lactaldehyde dehydrogenase (NAD+) activity"/>
    <property type="evidence" value="ECO:0007669"/>
    <property type="project" value="TreeGrafter"/>
</dbReference>
<dbReference type="Pfam" id="PF00171">
    <property type="entry name" value="Aldedh"/>
    <property type="match status" value="1"/>
</dbReference>
<dbReference type="PROSITE" id="PS00687">
    <property type="entry name" value="ALDEHYDE_DEHYDR_GLU"/>
    <property type="match status" value="1"/>
</dbReference>
<comment type="caution">
    <text evidence="6">The sequence shown here is derived from an EMBL/GenBank/DDBJ whole genome shotgun (WGS) entry which is preliminary data.</text>
</comment>
<reference evidence="6 7" key="1">
    <citation type="submission" date="2019-06" db="EMBL/GenBank/DDBJ databases">
        <title>Sequencing the genomes of 1000 actinobacteria strains.</title>
        <authorList>
            <person name="Klenk H.-P."/>
        </authorList>
    </citation>
    <scope>NUCLEOTIDE SEQUENCE [LARGE SCALE GENOMIC DNA]</scope>
    <source>
        <strain evidence="6 7">DSM 19560</strain>
    </source>
</reference>
<dbReference type="Proteomes" id="UP000318297">
    <property type="component" value="Unassembled WGS sequence"/>
</dbReference>
<evidence type="ECO:0000256" key="2">
    <source>
        <dbReference type="ARBA" id="ARBA00023002"/>
    </source>
</evidence>
<dbReference type="InterPro" id="IPR051020">
    <property type="entry name" value="ALDH-related_metabolic_enz"/>
</dbReference>
<dbReference type="EMBL" id="VIVQ01000002">
    <property type="protein sequence ID" value="TWE10257.1"/>
    <property type="molecule type" value="Genomic_DNA"/>
</dbReference>
<evidence type="ECO:0000256" key="1">
    <source>
        <dbReference type="ARBA" id="ARBA00009986"/>
    </source>
</evidence>
<sequence>MTSISLDSEMRIAPAPPGGALIAGQWRQEPLDLPVRDPATELPVGTVHRCTPGDVDQAVRAAATSMQDDWPLHERVDVLRRCGDRVLAEIDVFTETIAAEGVKTIREARAEVLRCVETLHVAAGAADVLTGETLQLDASPRGGNRIGWFTREPLGVVGAISSFNDPLNLVAHKVAPALLAGAGIVVKPSEFTPLSALHLARVLLACGVPPERLSVVCGGAEVGNALVAHPEVAVVSFTGGVRTAEAITRGAGVKKMLMELGGNNATIVCADADVDLAARKIVDGAFGVAGQNCLSVQRVYAETSVFEAVLRSVADGAAALVVGSKYDHATDIGPLINAAAAERVTALVDDAIAGGARLVAGGSRDGTYVAPTVLTGVPTACAISRDEIFGPVVVIEPVSSLDEALQRAGECEFALQAGIFTASLDSATKAARTLTVGAVLVNETSDFRIDSMPFGGFRQSGIGREGVRSAAVEMTAPRCVLMTVPSEPGRASNSSKGLAGQ</sequence>
<feature type="active site" evidence="3">
    <location>
        <position position="259"/>
    </location>
</feature>
<evidence type="ECO:0000256" key="4">
    <source>
        <dbReference type="RuleBase" id="RU003345"/>
    </source>
</evidence>
<comment type="similarity">
    <text evidence="1 4">Belongs to the aldehyde dehydrogenase family.</text>
</comment>
<dbReference type="InterPro" id="IPR016161">
    <property type="entry name" value="Ald_DH/histidinol_DH"/>
</dbReference>
<dbReference type="AlphaFoldDB" id="A0A561E3R6"/>